<reference evidence="1 2" key="1">
    <citation type="journal article" date="2015" name="Stand. Genomic Sci.">
        <title>Genomic Encyclopedia of Bacterial and Archaeal Type Strains, Phase III: the genomes of soil and plant-associated and newly described type strains.</title>
        <authorList>
            <person name="Whitman W.B."/>
            <person name="Woyke T."/>
            <person name="Klenk H.P."/>
            <person name="Zhou Y."/>
            <person name="Lilburn T.G."/>
            <person name="Beck B.J."/>
            <person name="De Vos P."/>
            <person name="Vandamme P."/>
            <person name="Eisen J.A."/>
            <person name="Garrity G."/>
            <person name="Hugenholtz P."/>
            <person name="Kyrpides N.C."/>
        </authorList>
    </citation>
    <scope>NUCLEOTIDE SEQUENCE [LARGE SCALE GENOMIC DNA]</scope>
    <source>
        <strain evidence="1 2">A3</strain>
    </source>
</reference>
<evidence type="ECO:0000313" key="2">
    <source>
        <dbReference type="Proteomes" id="UP000294862"/>
    </source>
</evidence>
<evidence type="ECO:0008006" key="3">
    <source>
        <dbReference type="Google" id="ProtNLM"/>
    </source>
</evidence>
<proteinExistence type="predicted"/>
<keyword evidence="2" id="KW-1185">Reference proteome</keyword>
<comment type="caution">
    <text evidence="1">The sequence shown here is derived from an EMBL/GenBank/DDBJ whole genome shotgun (WGS) entry which is preliminary data.</text>
</comment>
<dbReference type="EMBL" id="SLWQ01000006">
    <property type="protein sequence ID" value="TCO40081.1"/>
    <property type="molecule type" value="Genomic_DNA"/>
</dbReference>
<sequence>MHGAGAIVGIDRSTFERNRDTADAGSAVGYRGSQAQTILRLQCGAGSQSRSARAARIAARSNRGGDAMRAITQGRGVHVVLALLAMFAGVREARAFDTLFRNGFEHPLNYDSPLGANLDGVVDYSTSYNFVDAMKQSRAWITQDTTGSGVFDTGEEDCLDLDANGYLRTLAPVASRPGCAGTSYNAVATLFFFGDFPGHYPSGRYVVTYQGHGTISYFFAAHRNAALSTPGRDVLDVDAGSGGWMMRFDAIDAADPPRDIHVWMPGYDEHSGPSQLFHPDFLSLVRRNKVLRFMDWMQTNNSAQQDFVDRPMLDDVRWTEHGVPLEMMVELANRTDAQPWFNVPHRATDDYITQFALRVKALLRRDLRVYVEYSNEVWNGQFGQGAYVEAMGTAEYGNVGSGFDRRLNWHGERTAQMCDLWKAAWGGEASRVTCVLGAQAANAYTQTQSADCPLWSGGAPCSAHGIDAVAIAPYFGGYLDGPDTAATVQGWTTTTLFAELTNGGQVAGGPPGGALADVRGWIDAHHGAAVARSLRLVSYEGGQHLVGILGVENNDAITALFTSANRDARMGAAYAQHLVDWREHGGELFMNFTASSGYGKFGSWGAVEYLDAQDTPKQQALLGFIDANPCWWSGCTQ</sequence>
<name>A0A4R2I6X1_9GAMM</name>
<organism evidence="1 2">
    <name type="scientific">Dokdonella fugitiva</name>
    <dbReference type="NCBI Taxonomy" id="328517"/>
    <lineage>
        <taxon>Bacteria</taxon>
        <taxon>Pseudomonadati</taxon>
        <taxon>Pseudomonadota</taxon>
        <taxon>Gammaproteobacteria</taxon>
        <taxon>Lysobacterales</taxon>
        <taxon>Rhodanobacteraceae</taxon>
        <taxon>Dokdonella</taxon>
    </lineage>
</organism>
<protein>
    <recommendedName>
        <fullName evidence="3">Cellulose-binding protein</fullName>
    </recommendedName>
</protein>
<gene>
    <name evidence="1" type="ORF">EV148_106236</name>
</gene>
<evidence type="ECO:0000313" key="1">
    <source>
        <dbReference type="EMBL" id="TCO40081.1"/>
    </source>
</evidence>
<dbReference type="Proteomes" id="UP000294862">
    <property type="component" value="Unassembled WGS sequence"/>
</dbReference>
<dbReference type="AlphaFoldDB" id="A0A4R2I6X1"/>
<accession>A0A4R2I6X1</accession>